<comment type="subcellular location">
    <subcellularLocation>
        <location evidence="2">Cell membrane</location>
    </subcellularLocation>
    <subcellularLocation>
        <location evidence="1">Membrane</location>
        <topology evidence="1">Single-pass membrane protein</topology>
    </subcellularLocation>
    <subcellularLocation>
        <location evidence="14">Synapse</location>
        <location evidence="14">Synaptosome</location>
    </subcellularLocation>
</comment>
<accession>A0AAV2Q718</accession>
<evidence type="ECO:0000256" key="6">
    <source>
        <dbReference type="ARBA" id="ARBA00022599"/>
    </source>
</evidence>
<dbReference type="CDD" id="cd00053">
    <property type="entry name" value="EGF"/>
    <property type="match status" value="1"/>
</dbReference>
<evidence type="ECO:0000313" key="19">
    <source>
        <dbReference type="Proteomes" id="UP001497623"/>
    </source>
</evidence>
<dbReference type="GO" id="GO:0046982">
    <property type="term" value="F:protein heterodimerization activity"/>
    <property type="evidence" value="ECO:0007669"/>
    <property type="project" value="UniProtKB-ARBA"/>
</dbReference>
<dbReference type="PANTHER" id="PTHR11219">
    <property type="entry name" value="TENEURIN AND N-ACETYLGLUCOSAMINE-1-PHOSPHODIESTER ALPHA-N-ACETYLGLUCOSAMINIDASE"/>
    <property type="match status" value="1"/>
</dbReference>
<sequence length="2459" mass="271487">MGSIRGMGGIGSSGGGAEVTKMHIFNRTYSSKIAPRGYWNSQFEVKQPSFVRLNLTVSRTAQLAVYGRRNVAPSITQYDFVEFIKSGRPARAKRDTTHWTTSSSFPHSHDPFQDDLVSFIGVDNDNMFDSEDDEEDVQWEEPLALPVMSRQRRFLREREVNVSLVEYLDTGMWYLSIYNDAIGWNEVGLYLGEAPDLHSACPNDCSDHGSCQLGRCECVAGWIGEDCSKSVCPILCSNHGVYSGGMCHCDDGWKGRECDIPSHDCEVPDCGGHGACVAGRCQCQQGWKGDQCQDVDCPDPGCGGRGWCMSGTCVCRAGWIGHACQHKDEKVFTCLPDCSSHGHYDLHNNTCVCDTYWTGPDCSEGRCALECIHGTCGSGGCDCQSGWTGERCELLACDQRCSQHGQCHNGTCVCMQGWNGKHCTIPGCVNGCSGHGMCTTVDSQYRCECSTGWTGNDCSVQLETKCNDEVDNDGDGLVDCHDSECCSTPACTGHVMCMVSSDPVEVLLRKQPPAVTASFYARVKFIIEDSNVQSFAQKDEYSERRVAVIRGQVVTPQGQGISGVRTSVDKESRFGLTATRKGGWFDVLVNGGGAVTLVFQRVPFQPLTVTVPVPWNQIVVLDPIVMSLKGQDQDRVEGTKGEVGGQWSTPCLSHDHNLMKPQVVSTYLAHTVGGASYRPTVFTETQVVQESLNIPGSSLHLLYHSHSVAGYLSTLLLQLTPSEIPSQLTMVHLKVTLEGSVFSKVFEADPNITYTFTWNKRNVYKQKVYGEATALVSVGYEYNGCAQVLWETLTSTLHGFHMDISDVGGWNLDIHHMYNFEAGLLQRGDGSTLNLCEAPRLVSTLMGTGSRRPVDCRQCSGDARDAQLLTPTSLAAGPDGSVYIGDFNLIRRITPEGMVYTLLELSATQVSYGYYIAVSPADGQVYVSNPEKYRVVRILSLTDVTDPATNMEPVAGNGERCIPGDERHCGDRGAARKARLAHPKGLVIAADKTMYIADGTNIRVVDPRGVIRTLIGHHGHKARWKPLPCTGGVPTAQVELQWPTGLALSPLDGSLHILDDHVVLQVTADGSVRVKAGNPLHCPAKPDHPAVGTITGLAYAPSGSLFMTEEDGSKSHSILELTPSGHLRHFAGAKPDCGCTGDDCSCPAEKIPLSTSVVLGSVSAITVTPSGVIHVADQTALKILSFTHYLPPDDQNGDFQVAYPSTNELYVFNRYGHHVETRDLVTGRTLYSFLYSKNTSFGRLNKVTDSSGNKVMFLRDYTSAVSQIENTMGEKFAVRISRLGLMTRFSERPGRVCDYAYDDNTGLLVSATSPSRLTTVYEYDDTGRLVTVVAPTGSRVGLQSWMGGDGSSQRSLSVGVGGSQPGVGVGMHHNFGSSSSDAEDNEDVTADTLTLTGNTHAVFSQSGVVGSLELWANGTWHQEMPWGGSSRALATASSPLLVKSLPTQARLLPALLQYEVSAAGGPPNILTTSYGVTGDHRSRRTVETVLLVNGSRVLSRKWDGSSGTESLTDGVRNGLLKLTYDHNGHPTSLTLGDRLTSLNITYGGFGRVEGRQWDGSSETYEYDDNGLLSKVASRTQRVTRYTFGETKLPSSITLPSGRTWSLHYDERGGLKFLTTPSGSSHLFSMQPSFGLYVFSYTPPGATHPYRQYLDHFGRLLLTTFPTASAKVLYIYTPAGRLKEIVSGDGKTTFSYGDDGLLSDIMHDEQDLDYKMDMLYAGKLLQEHRIDYGARTGLSNVKFTYEYDSNFRVTSFAGRIGGQNLPPFPYEYNIVTGGPSRIGEFKVTQTKLNETTIHDGTAIFSRQLNSHLRVAQTSVTIHNMEVFKMQIYYNDDGKVTTTKTFTRNYHAKPYTNTKEYTYDEDGQLISVGSAKEPWSFSYDKNGNMLSLTYSSNTIPMKYDSQDRIVKFGEGEYRYDNRGAIVQNAREVTYQYNARGLLIRASKSGRFNIRYFYDHEDKLIARKDNFGNITQFLYTDQRHPDQVTHIYSPRDGNLITLIYDDRGHIIFAQVYRNKYYIATDECGTPVMIFNKYGEVVREMMRSPYGHIMYDSNPYIYLPVDYCGGLFETRTELVHMSKGRIYDPLIGQFLSPAWKDIPDALLSPSKLALYRFNGNDPINVQHTTWNSYDYSSWLSRLGYDLKSLAPQLSMASSDGPPTTLWEAFTRTPAYPPRTATTPFNNQILGVGCVSGMILTLEESARTAARLSTLTPTKLRNDFWPHKHKVEIGGIPGPFGEGLLVSSVEGRAVITATDQANPIFRDVLTSVFNNSLILDIFLMAHNTHIFYFVKENYWKASEDMTQLNRLAGEVNITIKEPSSSGPLGGPSEDSPGDKYVDVKLHSAYALVHIRYGTTPQQETARLIKHYKKVTIRKAWADERDRLAAGLLGTVDWTPSETEELLRGQQVSSYTARYLHPPEQYPVLLDDPTNVRFYKDTKRTRRNSKTRRSHRCRKWWKGLC</sequence>
<evidence type="ECO:0000256" key="8">
    <source>
        <dbReference type="ARBA" id="ARBA00022737"/>
    </source>
</evidence>
<evidence type="ECO:0000256" key="2">
    <source>
        <dbReference type="ARBA" id="ARBA00004236"/>
    </source>
</evidence>
<dbReference type="Pfam" id="PF25021">
    <property type="entry name" value="TEN_NHL"/>
    <property type="match status" value="1"/>
</dbReference>
<dbReference type="InterPro" id="IPR056820">
    <property type="entry name" value="TEN_TTR-like"/>
</dbReference>
<keyword evidence="7" id="KW-0812">Transmembrane</keyword>
<dbReference type="FunFam" id="2.10.25.10:FF:000013">
    <property type="entry name" value="Teneurin transmembrane protein 4"/>
    <property type="match status" value="1"/>
</dbReference>
<keyword evidence="9" id="KW-0524">Neurogenesis</keyword>
<dbReference type="PROSITE" id="PS00022">
    <property type="entry name" value="EGF_1"/>
    <property type="match status" value="3"/>
</dbReference>
<dbReference type="GO" id="GO:0001941">
    <property type="term" value="P:postsynaptic membrane organization"/>
    <property type="evidence" value="ECO:0007669"/>
    <property type="project" value="UniProtKB-ARBA"/>
</dbReference>
<dbReference type="GO" id="GO:0016200">
    <property type="term" value="P:synaptic target attraction"/>
    <property type="evidence" value="ECO:0007669"/>
    <property type="project" value="UniProtKB-ARBA"/>
</dbReference>
<organism evidence="18 19">
    <name type="scientific">Meganyctiphanes norvegica</name>
    <name type="common">Northern krill</name>
    <name type="synonym">Thysanopoda norvegica</name>
    <dbReference type="NCBI Taxonomy" id="48144"/>
    <lineage>
        <taxon>Eukaryota</taxon>
        <taxon>Metazoa</taxon>
        <taxon>Ecdysozoa</taxon>
        <taxon>Arthropoda</taxon>
        <taxon>Crustacea</taxon>
        <taxon>Multicrustacea</taxon>
        <taxon>Malacostraca</taxon>
        <taxon>Eumalacostraca</taxon>
        <taxon>Eucarida</taxon>
        <taxon>Euphausiacea</taxon>
        <taxon>Euphausiidae</taxon>
        <taxon>Meganyctiphanes</taxon>
    </lineage>
</organism>
<dbReference type="Proteomes" id="UP001497623">
    <property type="component" value="Unassembled WGS sequence"/>
</dbReference>
<dbReference type="PANTHER" id="PTHR11219:SF69">
    <property type="entry name" value="TENEURIN-A"/>
    <property type="match status" value="1"/>
</dbReference>
<keyword evidence="8" id="KW-0677">Repeat</keyword>
<dbReference type="GO" id="GO:0048513">
    <property type="term" value="P:animal organ development"/>
    <property type="evidence" value="ECO:0007669"/>
    <property type="project" value="UniProtKB-ARBA"/>
</dbReference>
<dbReference type="FunFam" id="2.10.25.10:FF:000021">
    <property type="entry name" value="Teneurin transmembrane protein 2"/>
    <property type="match status" value="1"/>
</dbReference>
<keyword evidence="11" id="KW-0472">Membrane</keyword>
<dbReference type="Pfam" id="PF23093">
    <property type="entry name" value="GBD_Tenm3"/>
    <property type="match status" value="1"/>
</dbReference>
<dbReference type="GO" id="GO:0042803">
    <property type="term" value="F:protein homodimerization activity"/>
    <property type="evidence" value="ECO:0007669"/>
    <property type="project" value="UniProtKB-ARBA"/>
</dbReference>
<keyword evidence="6" id="KW-0770">Synapse</keyword>
<evidence type="ECO:0000256" key="14">
    <source>
        <dbReference type="ARBA" id="ARBA00034102"/>
    </source>
</evidence>
<dbReference type="PROSITE" id="PS01186">
    <property type="entry name" value="EGF_2"/>
    <property type="match status" value="3"/>
</dbReference>
<evidence type="ECO:0000256" key="4">
    <source>
        <dbReference type="ARBA" id="ARBA00022475"/>
    </source>
</evidence>
<dbReference type="InterPro" id="IPR006530">
    <property type="entry name" value="YD"/>
</dbReference>
<dbReference type="SMART" id="SM00181">
    <property type="entry name" value="EGF"/>
    <property type="match status" value="8"/>
</dbReference>
<dbReference type="InterPro" id="IPR056822">
    <property type="entry name" value="TEN_NHL"/>
</dbReference>
<dbReference type="GO" id="GO:0043025">
    <property type="term" value="C:neuronal cell body"/>
    <property type="evidence" value="ECO:0007669"/>
    <property type="project" value="UniProtKB-ARBA"/>
</dbReference>
<reference evidence="18 19" key="1">
    <citation type="submission" date="2024-05" db="EMBL/GenBank/DDBJ databases">
        <authorList>
            <person name="Wallberg A."/>
        </authorList>
    </citation>
    <scope>NUCLEOTIDE SEQUENCE [LARGE SCALE GENOMIC DNA]</scope>
</reference>
<dbReference type="InterPro" id="IPR011042">
    <property type="entry name" value="6-blade_b-propeller_TolB-like"/>
</dbReference>
<dbReference type="GO" id="GO:0008045">
    <property type="term" value="P:motor neuron axon guidance"/>
    <property type="evidence" value="ECO:0007669"/>
    <property type="project" value="TreeGrafter"/>
</dbReference>
<dbReference type="Pfam" id="PF25023">
    <property type="entry name" value="TEN_YD-shell"/>
    <property type="match status" value="1"/>
</dbReference>
<keyword evidence="19" id="KW-1185">Reference proteome</keyword>
<dbReference type="InterPro" id="IPR008969">
    <property type="entry name" value="CarboxyPept-like_regulatory"/>
</dbReference>
<protein>
    <recommendedName>
        <fullName evidence="15">Tenascin-like protein</fullName>
    </recommendedName>
</protein>
<evidence type="ECO:0000256" key="16">
    <source>
        <dbReference type="PROSITE-ProRule" id="PRU00076"/>
    </source>
</evidence>
<dbReference type="FunFam" id="2.120.10.30:FF:000033">
    <property type="entry name" value="teneurin-a isoform X3"/>
    <property type="match status" value="1"/>
</dbReference>
<dbReference type="GO" id="GO:0043005">
    <property type="term" value="C:neuron projection"/>
    <property type="evidence" value="ECO:0007669"/>
    <property type="project" value="UniProtKB-KW"/>
</dbReference>
<name>A0AAV2Q718_MEGNR</name>
<dbReference type="InterPro" id="IPR028916">
    <property type="entry name" value="Tox-GHH_dom"/>
</dbReference>
<feature type="domain" description="EGF-like" evidence="17">
    <location>
        <begin position="223"/>
        <end position="259"/>
    </location>
</feature>
<feature type="domain" description="EGF-like" evidence="17">
    <location>
        <begin position="424"/>
        <end position="459"/>
    </location>
</feature>
<feature type="disulfide bond" evidence="16">
    <location>
        <begin position="449"/>
        <end position="458"/>
    </location>
</feature>
<evidence type="ECO:0000256" key="7">
    <source>
        <dbReference type="ARBA" id="ARBA00022692"/>
    </source>
</evidence>
<comment type="similarity">
    <text evidence="3">Belongs to the tenascin family. Teneurin subfamily.</text>
</comment>
<dbReference type="GO" id="GO:0007274">
    <property type="term" value="P:neuromuscular synaptic transmission"/>
    <property type="evidence" value="ECO:0007669"/>
    <property type="project" value="UniProtKB-ARBA"/>
</dbReference>
<dbReference type="Pfam" id="PF15636">
    <property type="entry name" value="Tox-GHH"/>
    <property type="match status" value="1"/>
</dbReference>
<dbReference type="GO" id="GO:0097090">
    <property type="term" value="P:presynaptic membrane organization"/>
    <property type="evidence" value="ECO:0007669"/>
    <property type="project" value="UniProtKB-ARBA"/>
</dbReference>
<evidence type="ECO:0000313" key="18">
    <source>
        <dbReference type="EMBL" id="CAL4070306.1"/>
    </source>
</evidence>
<evidence type="ECO:0000256" key="13">
    <source>
        <dbReference type="ARBA" id="ARBA00023180"/>
    </source>
</evidence>
<evidence type="ECO:0000256" key="12">
    <source>
        <dbReference type="ARBA" id="ARBA00023157"/>
    </source>
</evidence>
<dbReference type="Gene3D" id="2.180.10.10">
    <property type="entry name" value="RHS repeat-associated core"/>
    <property type="match status" value="2"/>
</dbReference>
<dbReference type="Gene3D" id="2.120.10.30">
    <property type="entry name" value="TolB, C-terminal domain"/>
    <property type="match status" value="2"/>
</dbReference>
<dbReference type="EMBL" id="CAXKWB010003789">
    <property type="protein sequence ID" value="CAL4070306.1"/>
    <property type="molecule type" value="Genomic_DNA"/>
</dbReference>
<dbReference type="InterPro" id="IPR057627">
    <property type="entry name" value="FN-plug_TEN1-4"/>
</dbReference>
<dbReference type="SUPFAM" id="SSF101898">
    <property type="entry name" value="NHL repeat"/>
    <property type="match status" value="1"/>
</dbReference>
<dbReference type="Pfam" id="PF25020">
    <property type="entry name" value="TTR_TEN1-4"/>
    <property type="match status" value="1"/>
</dbReference>
<dbReference type="Pfam" id="PF24329">
    <property type="entry name" value="FN-plug_TEN1-4"/>
    <property type="match status" value="1"/>
</dbReference>
<dbReference type="InterPro" id="IPR057629">
    <property type="entry name" value="Teneurin1-4_GBD"/>
</dbReference>
<evidence type="ECO:0000256" key="5">
    <source>
        <dbReference type="ARBA" id="ARBA00022536"/>
    </source>
</evidence>
<dbReference type="InterPro" id="IPR056823">
    <property type="entry name" value="TEN-like_YD-shell"/>
</dbReference>
<dbReference type="GO" id="GO:0034116">
    <property type="term" value="P:positive regulation of heterotypic cell-cell adhesion"/>
    <property type="evidence" value="ECO:0007669"/>
    <property type="project" value="UniProtKB-ARBA"/>
</dbReference>
<keyword evidence="5 16" id="KW-0245">EGF-like domain</keyword>
<dbReference type="GO" id="GO:0034110">
    <property type="term" value="P:regulation of homotypic cell-cell adhesion"/>
    <property type="evidence" value="ECO:0007669"/>
    <property type="project" value="UniProtKB-ARBA"/>
</dbReference>
<comment type="caution">
    <text evidence="16">Lacks conserved residue(s) required for the propagation of feature annotation.</text>
</comment>
<dbReference type="GO" id="GO:0099559">
    <property type="term" value="P:maintenance of alignment of postsynaptic density and presynaptic active zone"/>
    <property type="evidence" value="ECO:0007669"/>
    <property type="project" value="UniProtKB-ARBA"/>
</dbReference>
<dbReference type="FunFam" id="2.10.25.10:FF:000001">
    <property type="entry name" value="Tenascin C"/>
    <property type="match status" value="1"/>
</dbReference>
<evidence type="ECO:0000256" key="10">
    <source>
        <dbReference type="ARBA" id="ARBA00022989"/>
    </source>
</evidence>
<keyword evidence="10" id="KW-1133">Transmembrane helix</keyword>
<keyword evidence="4" id="KW-1003">Cell membrane</keyword>
<dbReference type="GO" id="GO:0031594">
    <property type="term" value="C:neuromuscular junction"/>
    <property type="evidence" value="ECO:0007669"/>
    <property type="project" value="UniProtKB-ARBA"/>
</dbReference>
<proteinExistence type="inferred from homology"/>
<comment type="caution">
    <text evidence="18">The sequence shown here is derived from an EMBL/GenBank/DDBJ whole genome shotgun (WGS) entry which is preliminary data.</text>
</comment>
<dbReference type="InterPro" id="IPR000742">
    <property type="entry name" value="EGF"/>
</dbReference>
<keyword evidence="6" id="KW-0771">Synaptosome</keyword>
<dbReference type="GO" id="GO:0051124">
    <property type="term" value="P:synaptic assembly at neuromuscular junction"/>
    <property type="evidence" value="ECO:0007669"/>
    <property type="project" value="UniProtKB-ARBA"/>
</dbReference>
<dbReference type="Pfam" id="PF25024">
    <property type="entry name" value="EGF_TEN"/>
    <property type="match status" value="1"/>
</dbReference>
<evidence type="ECO:0000256" key="9">
    <source>
        <dbReference type="ARBA" id="ARBA00022902"/>
    </source>
</evidence>
<dbReference type="GO" id="GO:0040017">
    <property type="term" value="P:positive regulation of locomotion"/>
    <property type="evidence" value="ECO:0007669"/>
    <property type="project" value="UniProtKB-ARBA"/>
</dbReference>
<evidence type="ECO:0000256" key="15">
    <source>
        <dbReference type="ARBA" id="ARBA00084038"/>
    </source>
</evidence>
<feature type="disulfide bond" evidence="16">
    <location>
        <begin position="249"/>
        <end position="258"/>
    </location>
</feature>
<dbReference type="GO" id="GO:0048499">
    <property type="term" value="P:synaptic vesicle membrane organization"/>
    <property type="evidence" value="ECO:0007669"/>
    <property type="project" value="UniProtKB-ARBA"/>
</dbReference>
<feature type="disulfide bond" evidence="16">
    <location>
        <begin position="428"/>
        <end position="438"/>
    </location>
</feature>
<dbReference type="InterPro" id="IPR051216">
    <property type="entry name" value="Teneurin"/>
</dbReference>
<dbReference type="PROSITE" id="PS50026">
    <property type="entry name" value="EGF_3"/>
    <property type="match status" value="2"/>
</dbReference>
<dbReference type="NCBIfam" id="TIGR01643">
    <property type="entry name" value="YD_repeat_2x"/>
    <property type="match status" value="1"/>
</dbReference>
<evidence type="ECO:0000256" key="1">
    <source>
        <dbReference type="ARBA" id="ARBA00004167"/>
    </source>
</evidence>
<keyword evidence="12 16" id="KW-1015">Disulfide bond</keyword>
<dbReference type="Pfam" id="PF23538">
    <property type="entry name" value="Teneurin_ABD"/>
    <property type="match status" value="1"/>
</dbReference>
<dbReference type="GO" id="GO:2000331">
    <property type="term" value="P:regulation of terminal button organization"/>
    <property type="evidence" value="ECO:0007669"/>
    <property type="project" value="UniProtKB-ARBA"/>
</dbReference>
<evidence type="ECO:0000259" key="17">
    <source>
        <dbReference type="PROSITE" id="PS50026"/>
    </source>
</evidence>
<dbReference type="Gene3D" id="2.10.25.10">
    <property type="entry name" value="Laminin"/>
    <property type="match status" value="5"/>
</dbReference>
<keyword evidence="13" id="KW-0325">Glycoprotein</keyword>
<evidence type="ECO:0000256" key="3">
    <source>
        <dbReference type="ARBA" id="ARBA00009385"/>
    </source>
</evidence>
<dbReference type="GO" id="GO:0048790">
    <property type="term" value="P:maintenance of presynaptic active zone structure"/>
    <property type="evidence" value="ECO:0007669"/>
    <property type="project" value="UniProtKB-ARBA"/>
</dbReference>
<gene>
    <name evidence="18" type="ORF">MNOR_LOCUS8238</name>
</gene>
<dbReference type="CDD" id="cd00054">
    <property type="entry name" value="EGF_CA"/>
    <property type="match status" value="1"/>
</dbReference>
<evidence type="ECO:0000256" key="11">
    <source>
        <dbReference type="ARBA" id="ARBA00023136"/>
    </source>
</evidence>
<dbReference type="SUPFAM" id="SSF49464">
    <property type="entry name" value="Carboxypeptidase regulatory domain-like"/>
    <property type="match status" value="1"/>
</dbReference>
<dbReference type="GO" id="GO:0097060">
    <property type="term" value="C:synaptic membrane"/>
    <property type="evidence" value="ECO:0007669"/>
    <property type="project" value="UniProtKB-ARBA"/>
</dbReference>